<evidence type="ECO:0000256" key="4">
    <source>
        <dbReference type="ARBA" id="ARBA00023125"/>
    </source>
</evidence>
<dbReference type="Gene3D" id="3.30.1360.40">
    <property type="match status" value="1"/>
</dbReference>
<feature type="site" description="Interaction with DNA" evidence="7">
    <location>
        <position position="91"/>
    </location>
</feature>
<dbReference type="InterPro" id="IPR035516">
    <property type="entry name" value="Gyrase/topoIV_suA_C"/>
</dbReference>
<organism evidence="10 11">
    <name type="scientific">Massilia frigida</name>
    <dbReference type="NCBI Taxonomy" id="2609281"/>
    <lineage>
        <taxon>Bacteria</taxon>
        <taxon>Pseudomonadati</taxon>
        <taxon>Pseudomonadota</taxon>
        <taxon>Betaproteobacteria</taxon>
        <taxon>Burkholderiales</taxon>
        <taxon>Oxalobacteraceae</taxon>
        <taxon>Telluria group</taxon>
        <taxon>Massilia</taxon>
    </lineage>
</organism>
<dbReference type="PANTHER" id="PTHR43493:SF1">
    <property type="entry name" value="DNA TOPOISOMERASE 4 SUBUNIT A"/>
    <property type="match status" value="1"/>
</dbReference>
<accession>A0ABX0NB01</accession>
<dbReference type="HAMAP" id="MF_00936">
    <property type="entry name" value="ParC_type1"/>
    <property type="match status" value="1"/>
</dbReference>
<comment type="subunit">
    <text evidence="7">Heterotetramer composed of ParC and ParE.</text>
</comment>
<evidence type="ECO:0000313" key="11">
    <source>
        <dbReference type="Proteomes" id="UP000621455"/>
    </source>
</evidence>
<dbReference type="NCBIfam" id="NF004044">
    <property type="entry name" value="PRK05561.1"/>
    <property type="match status" value="1"/>
</dbReference>
<feature type="site" description="Interaction with DNA" evidence="7">
    <location>
        <position position="53"/>
    </location>
</feature>
<keyword evidence="11" id="KW-1185">Reference proteome</keyword>
<evidence type="ECO:0000256" key="7">
    <source>
        <dbReference type="HAMAP-Rule" id="MF_00936"/>
    </source>
</evidence>
<sequence length="773" mass="83912">MSSQSNLFEPPPPPPPEDVETLTLSTFAERAYLDYAVSVVKGRALPDVCDGQKPVQRRILYRMNELGLSATAKPSKSAAVVGDVMGKLHPHGDQSIYDALVRMAQDFSLRYPLIDGQGNFGSRDGDGAAAMRYTEARLTPIGKLLLEEIDEGTVDFQPNYDGEHAEPKALPARLPMVLLNGASGIAVGLATEIASHNLTEVARATVAMIRNPKITHAELMTLIPGPDFPGGGQIITPPAQISDMYASGRGSMKVRARWKIEELARGQWQAVVSELPPGVSSQKVLEEIEELTNPKIKLGKKALTPEQLALKQTILGSLDTIRDESGRAAPVRLVFEPKSKNQDQAEFMLMLLAHTSLESSSSINLVMIGGDGRPRQKGLSEILQEWIDFRFVTVRRRTDFRLGKVNDRIHILEGREAVLLNIDKVIHIIRNSDEPKAALIAEFRLSDIQAEDILELRLRQLARLETIKIQQALAELRKEEGSLRDILDNPSTMKRLIIREIESDAKQFGDARRTVIEEAQRATAEQKIVDEPVTVIVSEKGWVRARTGVGHDVAQFTFKAGDSLYAAFECRTVDTLLGFGDNGKVYSVPVAALPGARGDGVPITTLVDLSGGARILHYFAGSAQTVLLMASNAGYGFAAKAGDMVSRLKGGKSFITLDEGAQPLPPRVIAANASAVACLTEKGKLLVFGMDELKTLTNGGRGVTLIELEDKEKLLAVQPISQKGVTVHGTWAGDKPRAVDLSASGLAVHFGKRARKGKALVARIKVMTLTPIG</sequence>
<evidence type="ECO:0000259" key="9">
    <source>
        <dbReference type="PROSITE" id="PS52040"/>
    </source>
</evidence>
<dbReference type="SUPFAM" id="SSF101904">
    <property type="entry name" value="GyrA/ParC C-terminal domain-like"/>
    <property type="match status" value="1"/>
</dbReference>
<dbReference type="SMART" id="SM00434">
    <property type="entry name" value="TOP4c"/>
    <property type="match status" value="1"/>
</dbReference>
<feature type="active site" description="O-(5'-phospho-DNA)-tyrosine intermediate" evidence="7 8">
    <location>
        <position position="133"/>
    </location>
</feature>
<comment type="function">
    <text evidence="7">Topoisomerase IV is essential for chromosome segregation. It relaxes supercoiled DNA. Performs the decatenation events required during the replication of a circular DNA molecule.</text>
</comment>
<dbReference type="Gene3D" id="1.10.268.10">
    <property type="entry name" value="Topoisomerase, domain 3"/>
    <property type="match status" value="1"/>
</dbReference>
<dbReference type="SUPFAM" id="SSF56719">
    <property type="entry name" value="Type II DNA topoisomerase"/>
    <property type="match status" value="1"/>
</dbReference>
<dbReference type="RefSeq" id="WP_167086944.1">
    <property type="nucleotide sequence ID" value="NZ_WHJG01000010.1"/>
</dbReference>
<dbReference type="EMBL" id="WHJG01000010">
    <property type="protein sequence ID" value="NHZ79984.1"/>
    <property type="molecule type" value="Genomic_DNA"/>
</dbReference>
<dbReference type="InterPro" id="IPR013758">
    <property type="entry name" value="Topo_IIA_A/C_ab"/>
</dbReference>
<keyword evidence="2 7" id="KW-1003">Cell membrane</keyword>
<dbReference type="PROSITE" id="PS52040">
    <property type="entry name" value="TOPO_IIA"/>
    <property type="match status" value="1"/>
</dbReference>
<dbReference type="NCBIfam" id="TIGR01062">
    <property type="entry name" value="parC_Gneg"/>
    <property type="match status" value="1"/>
</dbReference>
<evidence type="ECO:0000256" key="1">
    <source>
        <dbReference type="ARBA" id="ARBA00000185"/>
    </source>
</evidence>
<dbReference type="Pfam" id="PF03989">
    <property type="entry name" value="DNA_gyraseA_C"/>
    <property type="match status" value="2"/>
</dbReference>
<comment type="catalytic activity">
    <reaction evidence="1 7 8">
        <text>ATP-dependent breakage, passage and rejoining of double-stranded DNA.</text>
        <dbReference type="EC" id="5.6.2.2"/>
    </reaction>
</comment>
<dbReference type="CDD" id="cd00187">
    <property type="entry name" value="TOP4c"/>
    <property type="match status" value="1"/>
</dbReference>
<keyword evidence="6 7" id="KW-0413">Isomerase</keyword>
<keyword evidence="5 7" id="KW-0472">Membrane</keyword>
<dbReference type="Gene3D" id="3.90.199.10">
    <property type="entry name" value="Topoisomerase II, domain 5"/>
    <property type="match status" value="1"/>
</dbReference>
<comment type="subcellular location">
    <subcellularLocation>
        <location evidence="7">Cell membrane</location>
        <topology evidence="7">Peripheral membrane protein</topology>
    </subcellularLocation>
</comment>
<dbReference type="InterPro" id="IPR002205">
    <property type="entry name" value="Topo_IIA_dom_A"/>
</dbReference>
<name>A0ABX0NB01_9BURK</name>
<evidence type="ECO:0000313" key="10">
    <source>
        <dbReference type="EMBL" id="NHZ79984.1"/>
    </source>
</evidence>
<keyword evidence="4 7" id="KW-0238">DNA-binding</keyword>
<dbReference type="Proteomes" id="UP000621455">
    <property type="component" value="Unassembled WGS sequence"/>
</dbReference>
<feature type="site" description="Interaction with DNA" evidence="7">
    <location>
        <position position="89"/>
    </location>
</feature>
<reference evidence="10 11" key="1">
    <citation type="submission" date="2019-10" db="EMBL/GenBank/DDBJ databases">
        <title>Taxonomy of Antarctic Massilia spp.: description of Massilia rubra sp. nov., Massilia aquatica sp. nov., Massilia mucilaginosa sp. nov., Massilia frigida sp. nov. isolated from streams, lakes and regoliths.</title>
        <authorList>
            <person name="Holochova P."/>
            <person name="Sedlacek I."/>
            <person name="Kralova S."/>
            <person name="Maslanova I."/>
            <person name="Busse H.-J."/>
            <person name="Stankova E."/>
            <person name="Vrbovska V."/>
            <person name="Kovarovic V."/>
            <person name="Bartak M."/>
            <person name="Svec P."/>
            <person name="Pantucek R."/>
        </authorList>
    </citation>
    <scope>NUCLEOTIDE SEQUENCE [LARGE SCALE GENOMIC DNA]</scope>
    <source>
        <strain evidence="10 11">CCM 8695</strain>
    </source>
</reference>
<dbReference type="InterPro" id="IPR005742">
    <property type="entry name" value="TopoIV_A_Gneg"/>
</dbReference>
<proteinExistence type="inferred from homology"/>
<dbReference type="InterPro" id="IPR050220">
    <property type="entry name" value="Type_II_DNA_Topoisomerases"/>
</dbReference>
<dbReference type="Gene3D" id="2.120.10.90">
    <property type="entry name" value="DNA gyrase/topoisomerase IV, subunit A, C-terminal"/>
    <property type="match status" value="1"/>
</dbReference>
<evidence type="ECO:0000256" key="3">
    <source>
        <dbReference type="ARBA" id="ARBA00023029"/>
    </source>
</evidence>
<protein>
    <recommendedName>
        <fullName evidence="7">DNA topoisomerase 4 subunit A</fullName>
        <ecNumber evidence="7">5.6.2.2</ecNumber>
    </recommendedName>
    <alternativeName>
        <fullName evidence="7">Topoisomerase IV subunit A</fullName>
    </alternativeName>
</protein>
<dbReference type="InterPro" id="IPR006691">
    <property type="entry name" value="GyrA/parC_rep"/>
</dbReference>
<comment type="similarity">
    <text evidence="7">Belongs to the type II topoisomerase GyrA/ParC subunit family. ParC type 1 subfamily.</text>
</comment>
<dbReference type="PANTHER" id="PTHR43493">
    <property type="entry name" value="DNA GYRASE/TOPOISOMERASE SUBUNIT A"/>
    <property type="match status" value="1"/>
</dbReference>
<dbReference type="InterPro" id="IPR013757">
    <property type="entry name" value="Topo_IIA_A_a_sf"/>
</dbReference>
<keyword evidence="3 7" id="KW-0799">Topoisomerase</keyword>
<dbReference type="InterPro" id="IPR013760">
    <property type="entry name" value="Topo_IIA-like_dom_sf"/>
</dbReference>
<dbReference type="EC" id="5.6.2.2" evidence="7"/>
<evidence type="ECO:0000256" key="8">
    <source>
        <dbReference type="PROSITE-ProRule" id="PRU01384"/>
    </source>
</evidence>
<comment type="caution">
    <text evidence="10">The sequence shown here is derived from an EMBL/GenBank/DDBJ whole genome shotgun (WGS) entry which is preliminary data.</text>
</comment>
<feature type="site" description="Transition state stabilizer" evidence="7">
    <location>
        <position position="132"/>
    </location>
</feature>
<feature type="domain" description="Topo IIA-type catalytic" evidence="9">
    <location>
        <begin position="45"/>
        <end position="533"/>
    </location>
</feature>
<evidence type="ECO:0000256" key="5">
    <source>
        <dbReference type="ARBA" id="ARBA00023136"/>
    </source>
</evidence>
<evidence type="ECO:0000256" key="6">
    <source>
        <dbReference type="ARBA" id="ARBA00023235"/>
    </source>
</evidence>
<gene>
    <name evidence="7 10" type="primary">parC</name>
    <name evidence="10" type="ORF">F2P44_11955</name>
</gene>
<dbReference type="Pfam" id="PF00521">
    <property type="entry name" value="DNA_topoisoIV"/>
    <property type="match status" value="1"/>
</dbReference>
<evidence type="ECO:0000256" key="2">
    <source>
        <dbReference type="ARBA" id="ARBA00022475"/>
    </source>
</evidence>